<dbReference type="InterPro" id="IPR015943">
    <property type="entry name" value="WD40/YVTN_repeat-like_dom_sf"/>
</dbReference>
<dbReference type="AlphaFoldDB" id="A0A9P0YX80"/>
<accession>A0A9P0YX80</accession>
<evidence type="ECO:0000313" key="2">
    <source>
        <dbReference type="Proteomes" id="UP001152484"/>
    </source>
</evidence>
<comment type="caution">
    <text evidence="1">The sequence shown here is derived from an EMBL/GenBank/DDBJ whole genome shotgun (WGS) entry which is preliminary data.</text>
</comment>
<organism evidence="1 2">
    <name type="scientific">Cuscuta europaea</name>
    <name type="common">European dodder</name>
    <dbReference type="NCBI Taxonomy" id="41803"/>
    <lineage>
        <taxon>Eukaryota</taxon>
        <taxon>Viridiplantae</taxon>
        <taxon>Streptophyta</taxon>
        <taxon>Embryophyta</taxon>
        <taxon>Tracheophyta</taxon>
        <taxon>Spermatophyta</taxon>
        <taxon>Magnoliopsida</taxon>
        <taxon>eudicotyledons</taxon>
        <taxon>Gunneridae</taxon>
        <taxon>Pentapetalae</taxon>
        <taxon>asterids</taxon>
        <taxon>lamiids</taxon>
        <taxon>Solanales</taxon>
        <taxon>Convolvulaceae</taxon>
        <taxon>Cuscuteae</taxon>
        <taxon>Cuscuta</taxon>
        <taxon>Cuscuta subgen. Cuscuta</taxon>
    </lineage>
</organism>
<sequence>MLEAKSLKKAIVPSSLFEHPSPGSLQPTRLALHVNGSNDESCWVYLASGCCVYRLLISTKNSSVSQGKQGLLIPEQTKVLESAVVNRCPHRMEIQTVVLAEIDNNGFSALGSVDSYGHVLVSKLKTHGEDVDSVTFSISPRDCGVGEGSWAGLCFNPTQWSMAAVAHSFGKSIDVYDQDIHLRTLRTLWYPTSLTFMQNLSGQGECSTLVLTEGCQLSIWDLRMREKGGCVHRIYGSVGDILYSVCESSNGSIAVGGADRTVSVYDPRRWSTVSRWMNCSKYEITRLAFSSFDSDYIYVQGVDYEVVCGHWSDGKKWFSFRGDSNWLGFNKCCDRDLIGGWCDSGSLFLADVILSSKEEDQEE</sequence>
<gene>
    <name evidence="1" type="ORF">CEURO_LOCUS6791</name>
</gene>
<reference evidence="1" key="1">
    <citation type="submission" date="2022-07" db="EMBL/GenBank/DDBJ databases">
        <authorList>
            <person name="Macas J."/>
            <person name="Novak P."/>
            <person name="Neumann P."/>
        </authorList>
    </citation>
    <scope>NUCLEOTIDE SEQUENCE</scope>
</reference>
<dbReference type="PANTHER" id="PTHR47467:SF1">
    <property type="entry name" value="WD40 REPEAT-CONTAINING PROTEIN"/>
    <property type="match status" value="1"/>
</dbReference>
<dbReference type="Proteomes" id="UP001152484">
    <property type="component" value="Unassembled WGS sequence"/>
</dbReference>
<dbReference type="InterPro" id="IPR036322">
    <property type="entry name" value="WD40_repeat_dom_sf"/>
</dbReference>
<dbReference type="OrthoDB" id="1879717at2759"/>
<keyword evidence="2" id="KW-1185">Reference proteome</keyword>
<evidence type="ECO:0000313" key="1">
    <source>
        <dbReference type="EMBL" id="CAH9078538.1"/>
    </source>
</evidence>
<name>A0A9P0YX80_CUSEU</name>
<dbReference type="PANTHER" id="PTHR47467">
    <property type="entry name" value="OS01G0867200 PROTEIN"/>
    <property type="match status" value="1"/>
</dbReference>
<dbReference type="Gene3D" id="2.130.10.10">
    <property type="entry name" value="YVTN repeat-like/Quinoprotein amine dehydrogenase"/>
    <property type="match status" value="1"/>
</dbReference>
<dbReference type="EMBL" id="CAMAPE010000010">
    <property type="protein sequence ID" value="CAH9078538.1"/>
    <property type="molecule type" value="Genomic_DNA"/>
</dbReference>
<protein>
    <submittedName>
        <fullName evidence="1">Uncharacterized protein</fullName>
    </submittedName>
</protein>
<dbReference type="SUPFAM" id="SSF50978">
    <property type="entry name" value="WD40 repeat-like"/>
    <property type="match status" value="1"/>
</dbReference>
<proteinExistence type="predicted"/>